<name>A0ABU9BWV4_9BURK</name>
<sequence length="153" mass="16343">MIGIKRRVVLALAAVCIGGTAYGQDRGTKDEAKAMVDAALEHIKAVGEAQAYKDFTSDKAKWTKKDLYVMVYDGKGVNLAHGANEKLVGKDMSAMKDANGVAVVPSLVGVANKGGGWFDYDWPDPISKKIMAKSTYAKKLPNGDGFVGVGIYR</sequence>
<keyword evidence="2" id="KW-1003">Cell membrane</keyword>
<dbReference type="Gene3D" id="3.30.450.20">
    <property type="entry name" value="PAS domain"/>
    <property type="match status" value="1"/>
</dbReference>
<evidence type="ECO:0000259" key="6">
    <source>
        <dbReference type="SMART" id="SM01049"/>
    </source>
</evidence>
<dbReference type="Proteomes" id="UP001371218">
    <property type="component" value="Unassembled WGS sequence"/>
</dbReference>
<comment type="caution">
    <text evidence="7">The sequence shown here is derived from an EMBL/GenBank/DDBJ whole genome shotgun (WGS) entry which is preliminary data.</text>
</comment>
<protein>
    <submittedName>
        <fullName evidence="7">Cache domain-containing protein</fullName>
    </submittedName>
</protein>
<gene>
    <name evidence="7" type="ORF">AACH06_26845</name>
</gene>
<evidence type="ECO:0000313" key="8">
    <source>
        <dbReference type="Proteomes" id="UP001371218"/>
    </source>
</evidence>
<evidence type="ECO:0000256" key="3">
    <source>
        <dbReference type="ARBA" id="ARBA00022692"/>
    </source>
</evidence>
<evidence type="ECO:0000256" key="4">
    <source>
        <dbReference type="ARBA" id="ARBA00022989"/>
    </source>
</evidence>
<dbReference type="EMBL" id="JBBUTG010000029">
    <property type="protein sequence ID" value="MEK8034463.1"/>
    <property type="molecule type" value="Genomic_DNA"/>
</dbReference>
<comment type="subcellular location">
    <subcellularLocation>
        <location evidence="1">Cell membrane</location>
        <topology evidence="1">Multi-pass membrane protein</topology>
    </subcellularLocation>
</comment>
<dbReference type="SMART" id="SM01049">
    <property type="entry name" value="Cache_2"/>
    <property type="match status" value="1"/>
</dbReference>
<dbReference type="InterPro" id="IPR033480">
    <property type="entry name" value="sCache_2"/>
</dbReference>
<evidence type="ECO:0000256" key="5">
    <source>
        <dbReference type="ARBA" id="ARBA00023136"/>
    </source>
</evidence>
<evidence type="ECO:0000256" key="2">
    <source>
        <dbReference type="ARBA" id="ARBA00022475"/>
    </source>
</evidence>
<dbReference type="RefSeq" id="WP_341428892.1">
    <property type="nucleotide sequence ID" value="NZ_JBBUTG010000029.1"/>
</dbReference>
<evidence type="ECO:0000256" key="1">
    <source>
        <dbReference type="ARBA" id="ARBA00004651"/>
    </source>
</evidence>
<accession>A0ABU9BWV4</accession>
<evidence type="ECO:0000313" key="7">
    <source>
        <dbReference type="EMBL" id="MEK8034463.1"/>
    </source>
</evidence>
<reference evidence="7 8" key="1">
    <citation type="submission" date="2024-04" db="EMBL/GenBank/DDBJ databases">
        <title>Novel species of the genus Ideonella isolated from streams.</title>
        <authorList>
            <person name="Lu H."/>
        </authorList>
    </citation>
    <scope>NUCLEOTIDE SEQUENCE [LARGE SCALE GENOMIC DNA]</scope>
    <source>
        <strain evidence="7 8">DXS29W</strain>
    </source>
</reference>
<dbReference type="Pfam" id="PF17200">
    <property type="entry name" value="sCache_2"/>
    <property type="match status" value="1"/>
</dbReference>
<proteinExistence type="predicted"/>
<keyword evidence="8" id="KW-1185">Reference proteome</keyword>
<organism evidence="7 8">
    <name type="scientific">Ideonella lacteola</name>
    <dbReference type="NCBI Taxonomy" id="2984193"/>
    <lineage>
        <taxon>Bacteria</taxon>
        <taxon>Pseudomonadati</taxon>
        <taxon>Pseudomonadota</taxon>
        <taxon>Betaproteobacteria</taxon>
        <taxon>Burkholderiales</taxon>
        <taxon>Sphaerotilaceae</taxon>
        <taxon>Ideonella</taxon>
    </lineage>
</organism>
<keyword evidence="4" id="KW-1133">Transmembrane helix</keyword>
<keyword evidence="5" id="KW-0472">Membrane</keyword>
<feature type="domain" description="Single Cache" evidence="6">
    <location>
        <begin position="21"/>
        <end position="105"/>
    </location>
</feature>
<keyword evidence="3" id="KW-0812">Transmembrane</keyword>